<evidence type="ECO:0000256" key="1">
    <source>
        <dbReference type="ARBA" id="ARBA00022737"/>
    </source>
</evidence>
<evidence type="ECO:0000313" key="4">
    <source>
        <dbReference type="EMBL" id="MDK2124361.1"/>
    </source>
</evidence>
<keyword evidence="2 3" id="KW-0802">TPR repeat</keyword>
<sequence length="387" mass="42432">MNAEDLNQTIARYQTYLMADPTNLTLQLTLADQLHRAGRFDEALAGYRHCLLQAPGLPAARSRMASVLLSCHQFADAEMLLRSLLAENADDPALRHNLGFSLFYQKRWSEAAECFQQAAGLGLEHPRNTAYWCRSLHHQLQLDEAIKLAQHWLTQSPGNEARCYLAQLYLDHGQMQEAYQCAREVLASDPGAVDALVVAGYASAALQEFDEAQAYFVSAVERQALDARAWQGLGLCYFHLQQFDQAMAALGVVVKLAPDNLGNLVALGWARLMAKDLSGARQAFDQALAQDRNFAEAHGGLAAVLALQGQHDAARSAIRLARRLGPAGFGSEFAHAVLLIQQGQAAEGEAVYDAALARTLPEMSPLPLIEQLRLQAMRKSLGKTRLT</sequence>
<keyword evidence="1" id="KW-0677">Repeat</keyword>
<dbReference type="SMART" id="SM00028">
    <property type="entry name" value="TPR"/>
    <property type="match status" value="8"/>
</dbReference>
<keyword evidence="5" id="KW-1185">Reference proteome</keyword>
<dbReference type="InterPro" id="IPR013105">
    <property type="entry name" value="TPR_2"/>
</dbReference>
<dbReference type="InterPro" id="IPR019734">
    <property type="entry name" value="TPR_rpt"/>
</dbReference>
<dbReference type="PANTHER" id="PTHR44943:SF8">
    <property type="entry name" value="TPR REPEAT-CONTAINING PROTEIN MJ0263"/>
    <property type="match status" value="1"/>
</dbReference>
<gene>
    <name evidence="4" type="ORF">PZA18_09890</name>
</gene>
<dbReference type="PANTHER" id="PTHR44943">
    <property type="entry name" value="CELLULOSE SYNTHASE OPERON PROTEIN C"/>
    <property type="match status" value="1"/>
</dbReference>
<dbReference type="Pfam" id="PF07719">
    <property type="entry name" value="TPR_2"/>
    <property type="match status" value="1"/>
</dbReference>
<organism evidence="4 5">
    <name type="scientific">Parachitinimonas caeni</name>
    <dbReference type="NCBI Taxonomy" id="3031301"/>
    <lineage>
        <taxon>Bacteria</taxon>
        <taxon>Pseudomonadati</taxon>
        <taxon>Pseudomonadota</taxon>
        <taxon>Betaproteobacteria</taxon>
        <taxon>Neisseriales</taxon>
        <taxon>Chitinibacteraceae</taxon>
        <taxon>Parachitinimonas</taxon>
    </lineage>
</organism>
<reference evidence="4" key="1">
    <citation type="submission" date="2023-03" db="EMBL/GenBank/DDBJ databases">
        <title>Chitinimonas shenzhenensis gen. nov., sp. nov., a novel member of family Burkholderiaceae isolated from activated sludge collected in Shen Zhen, China.</title>
        <authorList>
            <person name="Wang X."/>
        </authorList>
    </citation>
    <scope>NUCLEOTIDE SEQUENCE</scope>
    <source>
        <strain evidence="4">DQS-5</strain>
    </source>
</reference>
<dbReference type="InterPro" id="IPR051685">
    <property type="entry name" value="Ycf3/AcsC/BcsC/TPR_MFPF"/>
</dbReference>
<accession>A0ABT7DWE7</accession>
<feature type="repeat" description="TPR" evidence="3">
    <location>
        <begin position="227"/>
        <end position="260"/>
    </location>
</feature>
<dbReference type="InterPro" id="IPR011990">
    <property type="entry name" value="TPR-like_helical_dom_sf"/>
</dbReference>
<protein>
    <submittedName>
        <fullName evidence="4">Tetratricopeptide repeat protein</fullName>
    </submittedName>
</protein>
<dbReference type="EMBL" id="JARRAF010000009">
    <property type="protein sequence ID" value="MDK2124361.1"/>
    <property type="molecule type" value="Genomic_DNA"/>
</dbReference>
<dbReference type="Proteomes" id="UP001172778">
    <property type="component" value="Unassembled WGS sequence"/>
</dbReference>
<evidence type="ECO:0000256" key="3">
    <source>
        <dbReference type="PROSITE-ProRule" id="PRU00339"/>
    </source>
</evidence>
<proteinExistence type="predicted"/>
<dbReference type="RefSeq" id="WP_284100673.1">
    <property type="nucleotide sequence ID" value="NZ_JARRAF010000009.1"/>
</dbReference>
<dbReference type="PROSITE" id="PS50005">
    <property type="entry name" value="TPR"/>
    <property type="match status" value="1"/>
</dbReference>
<evidence type="ECO:0000313" key="5">
    <source>
        <dbReference type="Proteomes" id="UP001172778"/>
    </source>
</evidence>
<evidence type="ECO:0000256" key="2">
    <source>
        <dbReference type="ARBA" id="ARBA00022803"/>
    </source>
</evidence>
<dbReference type="SUPFAM" id="SSF48452">
    <property type="entry name" value="TPR-like"/>
    <property type="match status" value="2"/>
</dbReference>
<dbReference type="Pfam" id="PF12895">
    <property type="entry name" value="ANAPC3"/>
    <property type="match status" value="1"/>
</dbReference>
<dbReference type="Gene3D" id="1.25.40.10">
    <property type="entry name" value="Tetratricopeptide repeat domain"/>
    <property type="match status" value="2"/>
</dbReference>
<dbReference type="Pfam" id="PF14559">
    <property type="entry name" value="TPR_19"/>
    <property type="match status" value="2"/>
</dbReference>
<comment type="caution">
    <text evidence="4">The sequence shown here is derived from an EMBL/GenBank/DDBJ whole genome shotgun (WGS) entry which is preliminary data.</text>
</comment>
<name>A0ABT7DWE7_9NEIS</name>